<keyword evidence="2" id="KW-1185">Reference proteome</keyword>
<name>A0ABN0WGP5_9BACI</name>
<proteinExistence type="predicted"/>
<evidence type="ECO:0000313" key="2">
    <source>
        <dbReference type="Proteomes" id="UP001500782"/>
    </source>
</evidence>
<protein>
    <recommendedName>
        <fullName evidence="3">WYL domain-containing protein</fullName>
    </recommendedName>
</protein>
<gene>
    <name evidence="1" type="ORF">GCM10008967_29020</name>
</gene>
<dbReference type="RefSeq" id="WP_343800250.1">
    <property type="nucleotide sequence ID" value="NZ_BAAADJ010000049.1"/>
</dbReference>
<sequence>MKKRLIRWQLEGIPVEIIYESKSHTYTQRKIKIMDIQDERVVAYCFLRDQIRTFNLEQILSVFPVGFNRNKSYKNKHRTKTS</sequence>
<accession>A0ABN0WGP5</accession>
<comment type="caution">
    <text evidence="1">The sequence shown here is derived from an EMBL/GenBank/DDBJ whole genome shotgun (WGS) entry which is preliminary data.</text>
</comment>
<evidence type="ECO:0008006" key="3">
    <source>
        <dbReference type="Google" id="ProtNLM"/>
    </source>
</evidence>
<evidence type="ECO:0000313" key="1">
    <source>
        <dbReference type="EMBL" id="GAA0336900.1"/>
    </source>
</evidence>
<dbReference type="Proteomes" id="UP001500782">
    <property type="component" value="Unassembled WGS sequence"/>
</dbReference>
<dbReference type="EMBL" id="BAAADJ010000049">
    <property type="protein sequence ID" value="GAA0336900.1"/>
    <property type="molecule type" value="Genomic_DNA"/>
</dbReference>
<organism evidence="1 2">
    <name type="scientific">Bacillus carboniphilus</name>
    <dbReference type="NCBI Taxonomy" id="86663"/>
    <lineage>
        <taxon>Bacteria</taxon>
        <taxon>Bacillati</taxon>
        <taxon>Bacillota</taxon>
        <taxon>Bacilli</taxon>
        <taxon>Bacillales</taxon>
        <taxon>Bacillaceae</taxon>
        <taxon>Bacillus</taxon>
    </lineage>
</organism>
<reference evidence="1 2" key="1">
    <citation type="journal article" date="2019" name="Int. J. Syst. Evol. Microbiol.">
        <title>The Global Catalogue of Microorganisms (GCM) 10K type strain sequencing project: providing services to taxonomists for standard genome sequencing and annotation.</title>
        <authorList>
            <consortium name="The Broad Institute Genomics Platform"/>
            <consortium name="The Broad Institute Genome Sequencing Center for Infectious Disease"/>
            <person name="Wu L."/>
            <person name="Ma J."/>
        </authorList>
    </citation>
    <scope>NUCLEOTIDE SEQUENCE [LARGE SCALE GENOMIC DNA]</scope>
    <source>
        <strain evidence="1 2">JCM 9731</strain>
    </source>
</reference>